<organism evidence="1 2">
    <name type="scientific">Phytohabitans kaempferiae</name>
    <dbReference type="NCBI Taxonomy" id="1620943"/>
    <lineage>
        <taxon>Bacteria</taxon>
        <taxon>Bacillati</taxon>
        <taxon>Actinomycetota</taxon>
        <taxon>Actinomycetes</taxon>
        <taxon>Micromonosporales</taxon>
        <taxon>Micromonosporaceae</taxon>
    </lineage>
</organism>
<evidence type="ECO:0000313" key="1">
    <source>
        <dbReference type="EMBL" id="MFC0527383.1"/>
    </source>
</evidence>
<name>A0ABV6LYN8_9ACTN</name>
<keyword evidence="2" id="KW-1185">Reference proteome</keyword>
<gene>
    <name evidence="1" type="ORF">ACFFIA_06900</name>
</gene>
<dbReference type="Proteomes" id="UP001589867">
    <property type="component" value="Unassembled WGS sequence"/>
</dbReference>
<accession>A0ABV6LYN8</accession>
<reference evidence="1 2" key="1">
    <citation type="submission" date="2024-09" db="EMBL/GenBank/DDBJ databases">
        <authorList>
            <person name="Sun Q."/>
            <person name="Mori K."/>
        </authorList>
    </citation>
    <scope>NUCLEOTIDE SEQUENCE [LARGE SCALE GENOMIC DNA]</scope>
    <source>
        <strain evidence="1 2">TBRC 3947</strain>
    </source>
</reference>
<sequence length="46" mass="5057">MNVTVDPLTAARAEALFASPLSMRWARCVVDEVYGTRHTYATTGAR</sequence>
<dbReference type="EMBL" id="JBHLUH010000009">
    <property type="protein sequence ID" value="MFC0527383.1"/>
    <property type="molecule type" value="Genomic_DNA"/>
</dbReference>
<proteinExistence type="predicted"/>
<dbReference type="RefSeq" id="WP_377247190.1">
    <property type="nucleotide sequence ID" value="NZ_JBHLUH010000009.1"/>
</dbReference>
<protein>
    <submittedName>
        <fullName evidence="1">Uncharacterized protein</fullName>
    </submittedName>
</protein>
<evidence type="ECO:0000313" key="2">
    <source>
        <dbReference type="Proteomes" id="UP001589867"/>
    </source>
</evidence>
<comment type="caution">
    <text evidence="1">The sequence shown here is derived from an EMBL/GenBank/DDBJ whole genome shotgun (WGS) entry which is preliminary data.</text>
</comment>